<evidence type="ECO:0000313" key="14">
    <source>
        <dbReference type="WBParaSite" id="MCU_001057-RA"/>
    </source>
</evidence>
<organism evidence="12 13">
    <name type="scientific">Mesocestoides corti</name>
    <name type="common">Flatworm</name>
    <dbReference type="NCBI Taxonomy" id="53468"/>
    <lineage>
        <taxon>Eukaryota</taxon>
        <taxon>Metazoa</taxon>
        <taxon>Spiralia</taxon>
        <taxon>Lophotrochozoa</taxon>
        <taxon>Platyhelminthes</taxon>
        <taxon>Cestoda</taxon>
        <taxon>Eucestoda</taxon>
        <taxon>Cyclophyllidea</taxon>
        <taxon>Mesocestoididae</taxon>
        <taxon>Mesocestoides</taxon>
    </lineage>
</organism>
<dbReference type="InterPro" id="IPR052320">
    <property type="entry name" value="Cytochrome_b5_domain"/>
</dbReference>
<name>A0A0R3UFL1_MESCO</name>
<comment type="similarity">
    <text evidence="8">Belongs to the cytochrome b5 family.</text>
</comment>
<dbReference type="Pfam" id="PF00173">
    <property type="entry name" value="Cyt-b5"/>
    <property type="match status" value="1"/>
</dbReference>
<comment type="subcellular location">
    <subcellularLocation>
        <location evidence="1">Cytoplasm</location>
        <location evidence="1">Cytoskeleton</location>
        <location evidence="1">Cilium axoneme</location>
    </subcellularLocation>
</comment>
<keyword evidence="2" id="KW-0963">Cytoplasm</keyword>
<evidence type="ECO:0000256" key="5">
    <source>
        <dbReference type="ARBA" id="ARBA00023004"/>
    </source>
</evidence>
<proteinExistence type="inferred from homology"/>
<gene>
    <name evidence="12" type="ORF">MCOS_LOCUS5917</name>
</gene>
<evidence type="ECO:0000256" key="10">
    <source>
        <dbReference type="ARBA" id="ARBA00046139"/>
    </source>
</evidence>
<dbReference type="GO" id="GO:0005930">
    <property type="term" value="C:axoneme"/>
    <property type="evidence" value="ECO:0007669"/>
    <property type="project" value="UniProtKB-SubCell"/>
</dbReference>
<dbReference type="InterPro" id="IPR036400">
    <property type="entry name" value="Cyt_B5-like_heme/steroid_sf"/>
</dbReference>
<evidence type="ECO:0000256" key="3">
    <source>
        <dbReference type="ARBA" id="ARBA00022617"/>
    </source>
</evidence>
<keyword evidence="3" id="KW-0349">Heme</keyword>
<evidence type="ECO:0000256" key="6">
    <source>
        <dbReference type="ARBA" id="ARBA00023212"/>
    </source>
</evidence>
<evidence type="ECO:0000256" key="9">
    <source>
        <dbReference type="ARBA" id="ARBA00040649"/>
    </source>
</evidence>
<keyword evidence="6" id="KW-0206">Cytoskeleton</keyword>
<evidence type="ECO:0000313" key="13">
    <source>
        <dbReference type="Proteomes" id="UP000267029"/>
    </source>
</evidence>
<dbReference type="GO" id="GO:0046872">
    <property type="term" value="F:metal ion binding"/>
    <property type="evidence" value="ECO:0007669"/>
    <property type="project" value="UniProtKB-KW"/>
</dbReference>
<dbReference type="InterPro" id="IPR001199">
    <property type="entry name" value="Cyt_B5-like_heme/steroid-bd"/>
</dbReference>
<keyword evidence="4" id="KW-0479">Metal-binding</keyword>
<keyword evidence="13" id="KW-1185">Reference proteome</keyword>
<evidence type="ECO:0000256" key="7">
    <source>
        <dbReference type="ARBA" id="ARBA00023273"/>
    </source>
</evidence>
<evidence type="ECO:0000256" key="1">
    <source>
        <dbReference type="ARBA" id="ARBA00004430"/>
    </source>
</evidence>
<dbReference type="Gene3D" id="3.10.120.10">
    <property type="entry name" value="Cytochrome b5-like heme/steroid binding domain"/>
    <property type="match status" value="1"/>
</dbReference>
<feature type="domain" description="Cytochrome b5 heme-binding" evidence="11">
    <location>
        <begin position="4"/>
        <end position="70"/>
    </location>
</feature>
<protein>
    <recommendedName>
        <fullName evidence="9">Cytochrome b5 domain-containing protein 1</fullName>
    </recommendedName>
</protein>
<evidence type="ECO:0000313" key="12">
    <source>
        <dbReference type="EMBL" id="VDD79914.1"/>
    </source>
</evidence>
<dbReference type="SUPFAM" id="SSF55856">
    <property type="entry name" value="Cytochrome b5-like heme/steroid binding domain"/>
    <property type="match status" value="1"/>
</dbReference>
<dbReference type="PANTHER" id="PTHR21281:SF0">
    <property type="entry name" value="CYTOCHROME B5 DOMAIN-CONTAINING PROTEIN 1"/>
    <property type="match status" value="1"/>
</dbReference>
<comment type="function">
    <text evidence="10">Radial spoke stalk protein that binds heme under oxidizing conditions. Required for the coordinated beating of multiple cilia maybe by functioning in a redox signaling pathway.</text>
</comment>
<keyword evidence="7" id="KW-0966">Cell projection</keyword>
<evidence type="ECO:0000256" key="2">
    <source>
        <dbReference type="ARBA" id="ARBA00022490"/>
    </source>
</evidence>
<evidence type="ECO:0000256" key="8">
    <source>
        <dbReference type="ARBA" id="ARBA00038168"/>
    </source>
</evidence>
<dbReference type="OrthoDB" id="260091at2759"/>
<reference evidence="14" key="2">
    <citation type="submission" date="2019-11" db="UniProtKB">
        <authorList>
            <consortium name="WormBaseParasite"/>
        </authorList>
    </citation>
    <scope>IDENTIFICATION</scope>
</reference>
<dbReference type="WBParaSite" id="MCU_001057-RA">
    <property type="protein sequence ID" value="MCU_001057-RA"/>
    <property type="gene ID" value="MCU_001057"/>
</dbReference>
<accession>A0A0R3UFL1</accession>
<keyword evidence="5" id="KW-0408">Iron</keyword>
<dbReference type="PROSITE" id="PS50255">
    <property type="entry name" value="CYTOCHROME_B5_2"/>
    <property type="match status" value="1"/>
</dbReference>
<dbReference type="Proteomes" id="UP000267029">
    <property type="component" value="Unassembled WGS sequence"/>
</dbReference>
<dbReference type="EMBL" id="UXSR01005222">
    <property type="protein sequence ID" value="VDD79914.1"/>
    <property type="molecule type" value="Genomic_DNA"/>
</dbReference>
<sequence>MASVRYYTPTEVSLHNTETDLWVSILGNVCDLTLLCSLHKGDILLKPILAAGGTDISHWFDSKTGNLRTHIDPITHCRVPYIPYGRFLHVPPSFPTTDWRNDFDTPWWQDKSYIIGRLTKKPRRVRIVNTLARLDDTIEVCSEETMLDILVRYLQCNAHAASYTWKYNNEVLDMNKTLADNGIPDEDKKLEELLLNVDDFIPEILLYYNDDLSEA</sequence>
<evidence type="ECO:0000256" key="4">
    <source>
        <dbReference type="ARBA" id="ARBA00022723"/>
    </source>
</evidence>
<reference evidence="12 13" key="1">
    <citation type="submission" date="2018-10" db="EMBL/GenBank/DDBJ databases">
        <authorList>
            <consortium name="Pathogen Informatics"/>
        </authorList>
    </citation>
    <scope>NUCLEOTIDE SEQUENCE [LARGE SCALE GENOMIC DNA]</scope>
</reference>
<dbReference type="SMART" id="SM01117">
    <property type="entry name" value="Cyt-b5"/>
    <property type="match status" value="1"/>
</dbReference>
<evidence type="ECO:0000259" key="11">
    <source>
        <dbReference type="PROSITE" id="PS50255"/>
    </source>
</evidence>
<dbReference type="PANTHER" id="PTHR21281">
    <property type="entry name" value="CYTOCHROME B5 DOMAIN-CONTAINING PROTEIN 1"/>
    <property type="match status" value="1"/>
</dbReference>
<dbReference type="STRING" id="53468.A0A0R3UFL1"/>
<dbReference type="AlphaFoldDB" id="A0A0R3UFL1"/>